<dbReference type="InterPro" id="IPR032675">
    <property type="entry name" value="LRR_dom_sf"/>
</dbReference>
<dbReference type="Gene3D" id="3.80.10.10">
    <property type="entry name" value="Ribonuclease Inhibitor"/>
    <property type="match status" value="2"/>
</dbReference>
<evidence type="ECO:0000256" key="1">
    <source>
        <dbReference type="ARBA" id="ARBA00022614"/>
    </source>
</evidence>
<organism evidence="4 5">
    <name type="scientific">Pseudolycoriella hygida</name>
    <dbReference type="NCBI Taxonomy" id="35572"/>
    <lineage>
        <taxon>Eukaryota</taxon>
        <taxon>Metazoa</taxon>
        <taxon>Ecdysozoa</taxon>
        <taxon>Arthropoda</taxon>
        <taxon>Hexapoda</taxon>
        <taxon>Insecta</taxon>
        <taxon>Pterygota</taxon>
        <taxon>Neoptera</taxon>
        <taxon>Endopterygota</taxon>
        <taxon>Diptera</taxon>
        <taxon>Nematocera</taxon>
        <taxon>Sciaroidea</taxon>
        <taxon>Sciaridae</taxon>
        <taxon>Pseudolycoriella</taxon>
    </lineage>
</organism>
<keyword evidence="1" id="KW-0433">Leucine-rich repeat</keyword>
<dbReference type="Pfam" id="PF13855">
    <property type="entry name" value="LRR_8"/>
    <property type="match status" value="1"/>
</dbReference>
<dbReference type="InterPro" id="IPR003591">
    <property type="entry name" value="Leu-rich_rpt_typical-subtyp"/>
</dbReference>
<keyword evidence="2" id="KW-0677">Repeat</keyword>
<feature type="signal peptide" evidence="3">
    <location>
        <begin position="1"/>
        <end position="24"/>
    </location>
</feature>
<dbReference type="OrthoDB" id="7786945at2759"/>
<comment type="caution">
    <text evidence="4">The sequence shown here is derived from an EMBL/GenBank/DDBJ whole genome shotgun (WGS) entry which is preliminary data.</text>
</comment>
<dbReference type="PANTHER" id="PTHR24366">
    <property type="entry name" value="IG(IMMUNOGLOBULIN) AND LRR(LEUCINE RICH REPEAT) DOMAINS"/>
    <property type="match status" value="1"/>
</dbReference>
<reference evidence="4" key="1">
    <citation type="submission" date="2022-07" db="EMBL/GenBank/DDBJ databases">
        <authorList>
            <person name="Trinca V."/>
            <person name="Uliana J.V.C."/>
            <person name="Torres T.T."/>
            <person name="Ward R.J."/>
            <person name="Monesi N."/>
        </authorList>
    </citation>
    <scope>NUCLEOTIDE SEQUENCE</scope>
    <source>
        <strain evidence="4">HSMRA1968</strain>
        <tissue evidence="4">Whole embryos</tissue>
    </source>
</reference>
<dbReference type="SMART" id="SM00369">
    <property type="entry name" value="LRR_TYP"/>
    <property type="match status" value="3"/>
</dbReference>
<evidence type="ECO:0000313" key="5">
    <source>
        <dbReference type="Proteomes" id="UP001151699"/>
    </source>
</evidence>
<evidence type="ECO:0000313" key="4">
    <source>
        <dbReference type="EMBL" id="KAJ6634723.1"/>
    </source>
</evidence>
<dbReference type="Proteomes" id="UP001151699">
    <property type="component" value="Chromosome C"/>
</dbReference>
<dbReference type="AlphaFoldDB" id="A0A9Q0RWC3"/>
<evidence type="ECO:0000256" key="3">
    <source>
        <dbReference type="SAM" id="SignalP"/>
    </source>
</evidence>
<proteinExistence type="predicted"/>
<dbReference type="PROSITE" id="PS51450">
    <property type="entry name" value="LRR"/>
    <property type="match status" value="1"/>
</dbReference>
<dbReference type="InterPro" id="IPR001611">
    <property type="entry name" value="Leu-rich_rpt"/>
</dbReference>
<feature type="chain" id="PRO_5040359493" evidence="3">
    <location>
        <begin position="25"/>
        <end position="299"/>
    </location>
</feature>
<evidence type="ECO:0000256" key="2">
    <source>
        <dbReference type="ARBA" id="ARBA00022737"/>
    </source>
</evidence>
<protein>
    <submittedName>
        <fullName evidence="4">Leucine-rich repeat-containing protein 15</fullName>
    </submittedName>
</protein>
<keyword evidence="5" id="KW-1185">Reference proteome</keyword>
<dbReference type="EMBL" id="WJQU01000004">
    <property type="protein sequence ID" value="KAJ6634723.1"/>
    <property type="molecule type" value="Genomic_DNA"/>
</dbReference>
<keyword evidence="3" id="KW-0732">Signal</keyword>
<dbReference type="SUPFAM" id="SSF52058">
    <property type="entry name" value="L domain-like"/>
    <property type="match status" value="1"/>
</dbReference>
<name>A0A9Q0RWC3_9DIPT</name>
<accession>A0A9Q0RWC3</accession>
<gene>
    <name evidence="4" type="primary">LRRC15_2</name>
    <name evidence="4" type="ORF">Bhyg_13302</name>
</gene>
<sequence length="299" mass="34542">MLCQRIGWVFVAVLCAMTFHIVGSIEVTCYNNDDSKCVFEQDIMWDGMEEFVIKNSDEQADSTTEIILQAPFKTKFIPTEIFRKFANLKSLTIMEVGLDTISSDDFVNAKNLQYLHVRKNNIAVLKSSSFVAATNLLELDLSDNQITQIEEDAFNGLNEMTKLNLFANKVKDLNLAIFTKFPKLKYLVIAYADFIFSVPYDPEEAAKLVMLNSSVTILDLSNNYINSTDLWRHLSIFPNLETVYLMSNKVTHVDHMEEFKRLLPYLTEIIMYTNPLDVDWKEGAKTFFDRLQIDFKYDF</sequence>